<keyword evidence="5" id="KW-1185">Reference proteome</keyword>
<dbReference type="PROSITE" id="PS00166">
    <property type="entry name" value="ENOYL_COA_HYDRATASE"/>
    <property type="match status" value="1"/>
</dbReference>
<dbReference type="InterPro" id="IPR029045">
    <property type="entry name" value="ClpP/crotonase-like_dom_sf"/>
</dbReference>
<comment type="similarity">
    <text evidence="1 2">Belongs to the enoyl-CoA hydratase/isomerase family.</text>
</comment>
<dbReference type="Gene3D" id="3.90.226.10">
    <property type="entry name" value="2-enoyl-CoA Hydratase, Chain A, domain 1"/>
    <property type="match status" value="1"/>
</dbReference>
<comment type="caution">
    <text evidence="4">The sequence shown here is derived from an EMBL/GenBank/DDBJ whole genome shotgun (WGS) entry which is preliminary data.</text>
</comment>
<dbReference type="Proteomes" id="UP001589891">
    <property type="component" value="Unassembled WGS sequence"/>
</dbReference>
<evidence type="ECO:0000256" key="2">
    <source>
        <dbReference type="RuleBase" id="RU003707"/>
    </source>
</evidence>
<organism evidence="4 5">
    <name type="scientific">Azorhizophilus paspali</name>
    <name type="common">Azotobacter paspali</name>
    <dbReference type="NCBI Taxonomy" id="69963"/>
    <lineage>
        <taxon>Bacteria</taxon>
        <taxon>Pseudomonadati</taxon>
        <taxon>Pseudomonadota</taxon>
        <taxon>Gammaproteobacteria</taxon>
        <taxon>Pseudomonadales</taxon>
        <taxon>Pseudomonadaceae</taxon>
        <taxon>Azorhizophilus</taxon>
    </lineage>
</organism>
<sequence>MSGGIPSLDICGPLATLRLRWPDKANRLGEADLSALLECLARVEAAAQVRVLLRAEGRHFCAGYSFDDLATAGDGERFEAMADTLENLRPLTVAEVQGAVFGGATDILLACDFCLGGPAAQMLMPAARFGLHLYAYAGLFRRYVSRLGLNAAKRLILACEKLDARGMLEVGLLTHVRQPRTAGRGDRGAGCGTDGTRFAGAGQDEASPERGRRRQPGSRGGGGGRAALRGFGGFPRRSAGAQGKASAALRGALSLLAAEPCPHAIRWTRSPAAFSRSVAADSRASMREAARRHPLCNIRQCFSSEKIVFITT</sequence>
<reference evidence="4 5" key="1">
    <citation type="submission" date="2024-09" db="EMBL/GenBank/DDBJ databases">
        <authorList>
            <person name="Sun Q."/>
            <person name="Mori K."/>
        </authorList>
    </citation>
    <scope>NUCLEOTIDE SEQUENCE [LARGE SCALE GENOMIC DNA]</scope>
    <source>
        <strain evidence="4 5">NCAIM B.01794</strain>
    </source>
</reference>
<gene>
    <name evidence="4" type="ORF">ACFFGX_03160</name>
</gene>
<dbReference type="InterPro" id="IPR001753">
    <property type="entry name" value="Enoyl-CoA_hydra/iso"/>
</dbReference>
<protein>
    <submittedName>
        <fullName evidence="4">Enoyl-CoA hydratase/isomerase family protein</fullName>
    </submittedName>
</protein>
<dbReference type="SUPFAM" id="SSF52096">
    <property type="entry name" value="ClpP/crotonase"/>
    <property type="match status" value="1"/>
</dbReference>
<dbReference type="InterPro" id="IPR018376">
    <property type="entry name" value="Enoyl-CoA_hyd/isom_CS"/>
</dbReference>
<feature type="region of interest" description="Disordered" evidence="3">
    <location>
        <begin position="180"/>
        <end position="227"/>
    </location>
</feature>
<evidence type="ECO:0000313" key="4">
    <source>
        <dbReference type="EMBL" id="MFC0708633.1"/>
    </source>
</evidence>
<proteinExistence type="inferred from homology"/>
<evidence type="ECO:0000256" key="3">
    <source>
        <dbReference type="SAM" id="MobiDB-lite"/>
    </source>
</evidence>
<dbReference type="RefSeq" id="WP_376942781.1">
    <property type="nucleotide sequence ID" value="NZ_CP171449.1"/>
</dbReference>
<dbReference type="EMBL" id="JBHLSS010000021">
    <property type="protein sequence ID" value="MFC0708633.1"/>
    <property type="molecule type" value="Genomic_DNA"/>
</dbReference>
<accession>A0ABV6SHE7</accession>
<dbReference type="PANTHER" id="PTHR42964">
    <property type="entry name" value="ENOYL-COA HYDRATASE"/>
    <property type="match status" value="1"/>
</dbReference>
<dbReference type="InterPro" id="IPR051683">
    <property type="entry name" value="Enoyl-CoA_Hydratase/Isomerase"/>
</dbReference>
<evidence type="ECO:0000313" key="5">
    <source>
        <dbReference type="Proteomes" id="UP001589891"/>
    </source>
</evidence>
<name>A0ABV6SHE7_AZOPA</name>
<dbReference type="PANTHER" id="PTHR42964:SF1">
    <property type="entry name" value="POLYKETIDE BIOSYNTHESIS ENOYL-COA HYDRATASE PKSH-RELATED"/>
    <property type="match status" value="1"/>
</dbReference>
<evidence type="ECO:0000256" key="1">
    <source>
        <dbReference type="ARBA" id="ARBA00005254"/>
    </source>
</evidence>
<dbReference type="CDD" id="cd06558">
    <property type="entry name" value="crotonase-like"/>
    <property type="match status" value="1"/>
</dbReference>
<dbReference type="Pfam" id="PF00378">
    <property type="entry name" value="ECH_1"/>
    <property type="match status" value="1"/>
</dbReference>
<feature type="compositionally biased region" description="Gly residues" evidence="3">
    <location>
        <begin position="218"/>
        <end position="227"/>
    </location>
</feature>